<reference evidence="1 2" key="1">
    <citation type="submission" date="2018-06" db="EMBL/GenBank/DDBJ databases">
        <title>Genomic Encyclopedia of Archaeal and Bacterial Type Strains, Phase II (KMG-II): from individual species to whole genera.</title>
        <authorList>
            <person name="Goeker M."/>
        </authorList>
    </citation>
    <scope>NUCLEOTIDE SEQUENCE [LARGE SCALE GENOMIC DNA]</scope>
    <source>
        <strain evidence="1 2">DSM 25663</strain>
    </source>
</reference>
<dbReference type="OrthoDB" id="677051at2"/>
<evidence type="ECO:0000313" key="1">
    <source>
        <dbReference type="EMBL" id="RAR75402.1"/>
    </source>
</evidence>
<dbReference type="RefSeq" id="WP_112111779.1">
    <property type="nucleotide sequence ID" value="NZ_QLSZ01000001.1"/>
</dbReference>
<dbReference type="AlphaFoldDB" id="A0A328YT96"/>
<dbReference type="Gene3D" id="3.40.30.10">
    <property type="entry name" value="Glutaredoxin"/>
    <property type="match status" value="1"/>
</dbReference>
<protein>
    <submittedName>
        <fullName evidence="1">Bacillithiol system protein YtxJ</fullName>
    </submittedName>
</protein>
<keyword evidence="2" id="KW-1185">Reference proteome</keyword>
<dbReference type="InterPro" id="IPR036249">
    <property type="entry name" value="Thioredoxin-like_sf"/>
</dbReference>
<dbReference type="NCBIfam" id="TIGR04019">
    <property type="entry name" value="B_thiol_YtxJ"/>
    <property type="match status" value="1"/>
</dbReference>
<accession>A0A328YT96</accession>
<dbReference type="SUPFAM" id="SSF52833">
    <property type="entry name" value="Thioredoxin-like"/>
    <property type="match status" value="1"/>
</dbReference>
<organism evidence="1 2">
    <name type="scientific">Flavobacterium aciduliphilum</name>
    <dbReference type="NCBI Taxonomy" id="1101402"/>
    <lineage>
        <taxon>Bacteria</taxon>
        <taxon>Pseudomonadati</taxon>
        <taxon>Bacteroidota</taxon>
        <taxon>Flavobacteriia</taxon>
        <taxon>Flavobacteriales</taxon>
        <taxon>Flavobacteriaceae</taxon>
        <taxon>Flavobacterium</taxon>
    </lineage>
</organism>
<comment type="caution">
    <text evidence="1">The sequence shown here is derived from an EMBL/GenBank/DDBJ whole genome shotgun (WGS) entry which is preliminary data.</text>
</comment>
<evidence type="ECO:0000313" key="2">
    <source>
        <dbReference type="Proteomes" id="UP000248840"/>
    </source>
</evidence>
<proteinExistence type="predicted"/>
<dbReference type="Pfam" id="PF11009">
    <property type="entry name" value="BrxC"/>
    <property type="match status" value="1"/>
</dbReference>
<dbReference type="InterPro" id="IPR022551">
    <property type="entry name" value="BrxC"/>
</dbReference>
<sequence>MNWIALTENAQLDELILQSHEKPVVIFKHSTRCVISRFALKNFESAFHYENEILPYLVDLLNYRSISDDIARGFLVAHQSPQILVIDRGVSVYNASHESIDAQDLKQFVVQNK</sequence>
<name>A0A328YT96_9FLAO</name>
<gene>
    <name evidence="1" type="ORF">CLV55_10197</name>
</gene>
<dbReference type="Proteomes" id="UP000248840">
    <property type="component" value="Unassembled WGS sequence"/>
</dbReference>
<dbReference type="EMBL" id="QLSZ01000001">
    <property type="protein sequence ID" value="RAR75402.1"/>
    <property type="molecule type" value="Genomic_DNA"/>
</dbReference>